<evidence type="ECO:0000256" key="1">
    <source>
        <dbReference type="ARBA" id="ARBA00005417"/>
    </source>
</evidence>
<evidence type="ECO:0000256" key="3">
    <source>
        <dbReference type="ARBA" id="ARBA00022741"/>
    </source>
</evidence>
<dbReference type="InterPro" id="IPR003439">
    <property type="entry name" value="ABC_transporter-like_ATP-bd"/>
</dbReference>
<dbReference type="PROSITE" id="PS00211">
    <property type="entry name" value="ABC_TRANSPORTER_1"/>
    <property type="match status" value="1"/>
</dbReference>
<dbReference type="Gene3D" id="3.40.50.300">
    <property type="entry name" value="P-loop containing nucleotide triphosphate hydrolases"/>
    <property type="match status" value="1"/>
</dbReference>
<dbReference type="InterPro" id="IPR027417">
    <property type="entry name" value="P-loop_NTPase"/>
</dbReference>
<sequence length="465" mass="49000">MIELFEVSKYYPTPNGRHYVLKDVSLVIPDGAQVGVLGPNGTGKSTLMRLLAGVDMPNTGTIRRTGSISWPMGLANSMQGSLTGRENARFACRLQGVRRRDMDAIIDEVKDFAEIGDYYEMPVRTYSSGMRARLNFAIAMAFTFDCYIIDELTAVGDKNFKEKSAKVFKDKRAVASFIKVSHSLRELRNECNMGLVLNKGSAVMYDSIEEAIEVYERNIGSESSAPKKRPNQKRMHPKKGPLARKKQAGNGPNAGVKRGVGPNASKNQGAGPNAAMKQGGGPQANRLQAGGPKARMAQGGGPLVNQNSGAGPNAGEARGNGPNAANKQATGVKAAMKQGNGPHADRQQAGGPKARMAQGGGPRFNQKPGAGPNAGKNQGAGPNAATGRSDGRPASRKQGPNAGMKPPGVSRAHETAEHGPQAGLPRGQNRPNANIKNGEGPHGPGPDQTGTPERLKPHIGAKDDQ</sequence>
<evidence type="ECO:0000313" key="7">
    <source>
        <dbReference type="EMBL" id="SFO63277.1"/>
    </source>
</evidence>
<dbReference type="Pfam" id="PF00005">
    <property type="entry name" value="ABC_tran"/>
    <property type="match status" value="1"/>
</dbReference>
<evidence type="ECO:0000259" key="6">
    <source>
        <dbReference type="PROSITE" id="PS50893"/>
    </source>
</evidence>
<dbReference type="PANTHER" id="PTHR46743:SF2">
    <property type="entry name" value="TEICHOIC ACIDS EXPORT ATP-BINDING PROTEIN TAGH"/>
    <property type="match status" value="1"/>
</dbReference>
<evidence type="ECO:0000256" key="2">
    <source>
        <dbReference type="ARBA" id="ARBA00022448"/>
    </source>
</evidence>
<feature type="compositionally biased region" description="Basic residues" evidence="5">
    <location>
        <begin position="226"/>
        <end position="247"/>
    </location>
</feature>
<dbReference type="GO" id="GO:0140359">
    <property type="term" value="F:ABC-type transporter activity"/>
    <property type="evidence" value="ECO:0007669"/>
    <property type="project" value="InterPro"/>
</dbReference>
<dbReference type="SMART" id="SM00382">
    <property type="entry name" value="AAA"/>
    <property type="match status" value="1"/>
</dbReference>
<dbReference type="InterPro" id="IPR017871">
    <property type="entry name" value="ABC_transporter-like_CS"/>
</dbReference>
<keyword evidence="8" id="KW-1185">Reference proteome</keyword>
<keyword evidence="2" id="KW-0813">Transport</keyword>
<comment type="similarity">
    <text evidence="1">Belongs to the ABC transporter superfamily.</text>
</comment>
<keyword evidence="4" id="KW-0067">ATP-binding</keyword>
<evidence type="ECO:0000256" key="5">
    <source>
        <dbReference type="SAM" id="MobiDB-lite"/>
    </source>
</evidence>
<accession>A0A1I5IRZ8</accession>
<evidence type="ECO:0000256" key="4">
    <source>
        <dbReference type="ARBA" id="ARBA00022840"/>
    </source>
</evidence>
<dbReference type="InterPro" id="IPR003593">
    <property type="entry name" value="AAA+_ATPase"/>
</dbReference>
<dbReference type="AlphaFoldDB" id="A0A1I5IRZ8"/>
<dbReference type="OrthoDB" id="9778870at2"/>
<dbReference type="GO" id="GO:0016020">
    <property type="term" value="C:membrane"/>
    <property type="evidence" value="ECO:0007669"/>
    <property type="project" value="InterPro"/>
</dbReference>
<dbReference type="PANTHER" id="PTHR46743">
    <property type="entry name" value="TEICHOIC ACIDS EXPORT ATP-BINDING PROTEIN TAGH"/>
    <property type="match status" value="1"/>
</dbReference>
<name>A0A1I5IRZ8_9HYPH</name>
<dbReference type="STRING" id="655353.SAMN04488056_109176"/>
<organism evidence="7 8">
    <name type="scientific">Cohaesibacter marisflavi</name>
    <dbReference type="NCBI Taxonomy" id="655353"/>
    <lineage>
        <taxon>Bacteria</taxon>
        <taxon>Pseudomonadati</taxon>
        <taxon>Pseudomonadota</taxon>
        <taxon>Alphaproteobacteria</taxon>
        <taxon>Hyphomicrobiales</taxon>
        <taxon>Cohaesibacteraceae</taxon>
    </lineage>
</organism>
<proteinExistence type="inferred from homology"/>
<dbReference type="GO" id="GO:0016887">
    <property type="term" value="F:ATP hydrolysis activity"/>
    <property type="evidence" value="ECO:0007669"/>
    <property type="project" value="InterPro"/>
</dbReference>
<evidence type="ECO:0000313" key="8">
    <source>
        <dbReference type="Proteomes" id="UP000199236"/>
    </source>
</evidence>
<gene>
    <name evidence="7" type="ORF">SAMN04488056_109176</name>
</gene>
<feature type="domain" description="ABC transporter" evidence="6">
    <location>
        <begin position="2"/>
        <end position="224"/>
    </location>
</feature>
<dbReference type="CDD" id="cd03220">
    <property type="entry name" value="ABC_KpsT_Wzt"/>
    <property type="match status" value="1"/>
</dbReference>
<keyword evidence="3" id="KW-0547">Nucleotide-binding</keyword>
<dbReference type="PROSITE" id="PS50893">
    <property type="entry name" value="ABC_TRANSPORTER_2"/>
    <property type="match status" value="1"/>
</dbReference>
<dbReference type="Proteomes" id="UP000199236">
    <property type="component" value="Unassembled WGS sequence"/>
</dbReference>
<protein>
    <submittedName>
        <fullName evidence="7">ABC-type polysaccharide/polyol phosphate transport system, ATPase component</fullName>
    </submittedName>
</protein>
<dbReference type="SUPFAM" id="SSF52540">
    <property type="entry name" value="P-loop containing nucleoside triphosphate hydrolases"/>
    <property type="match status" value="1"/>
</dbReference>
<dbReference type="InterPro" id="IPR050683">
    <property type="entry name" value="Bact_Polysacc_Export_ATP-bd"/>
</dbReference>
<dbReference type="InterPro" id="IPR015860">
    <property type="entry name" value="ABC_transpr_TagH-like"/>
</dbReference>
<dbReference type="EMBL" id="FOVR01000009">
    <property type="protein sequence ID" value="SFO63277.1"/>
    <property type="molecule type" value="Genomic_DNA"/>
</dbReference>
<reference evidence="7 8" key="1">
    <citation type="submission" date="2016-10" db="EMBL/GenBank/DDBJ databases">
        <authorList>
            <person name="de Groot N.N."/>
        </authorList>
    </citation>
    <scope>NUCLEOTIDE SEQUENCE [LARGE SCALE GENOMIC DNA]</scope>
    <source>
        <strain evidence="7 8">CGMCC 1.9157</strain>
    </source>
</reference>
<feature type="region of interest" description="Disordered" evidence="5">
    <location>
        <begin position="220"/>
        <end position="465"/>
    </location>
</feature>
<dbReference type="RefSeq" id="WP_090074116.1">
    <property type="nucleotide sequence ID" value="NZ_FOVR01000009.1"/>
</dbReference>
<dbReference type="GO" id="GO:0005524">
    <property type="term" value="F:ATP binding"/>
    <property type="evidence" value="ECO:0007669"/>
    <property type="project" value="UniProtKB-KW"/>
</dbReference>
<feature type="compositionally biased region" description="Basic and acidic residues" evidence="5">
    <location>
        <begin position="453"/>
        <end position="465"/>
    </location>
</feature>